<reference evidence="1 2" key="1">
    <citation type="submission" date="2024-07" db="EMBL/GenBank/DDBJ databases">
        <title>Section-level genome sequencing and comparative genomics of Aspergillus sections Usti and Cavernicolus.</title>
        <authorList>
            <consortium name="Lawrence Berkeley National Laboratory"/>
            <person name="Nybo J.L."/>
            <person name="Vesth T.C."/>
            <person name="Theobald S."/>
            <person name="Frisvad J.C."/>
            <person name="Larsen T.O."/>
            <person name="Kjaerboelling I."/>
            <person name="Rothschild-Mancinelli K."/>
            <person name="Lyhne E.K."/>
            <person name="Kogle M.E."/>
            <person name="Barry K."/>
            <person name="Clum A."/>
            <person name="Na H."/>
            <person name="Ledsgaard L."/>
            <person name="Lin J."/>
            <person name="Lipzen A."/>
            <person name="Kuo A."/>
            <person name="Riley R."/>
            <person name="Mondo S."/>
            <person name="Labutti K."/>
            <person name="Haridas S."/>
            <person name="Pangalinan J."/>
            <person name="Salamov A.A."/>
            <person name="Simmons B.A."/>
            <person name="Magnuson J.K."/>
            <person name="Chen J."/>
            <person name="Drula E."/>
            <person name="Henrissat B."/>
            <person name="Wiebenga A."/>
            <person name="Lubbers R.J."/>
            <person name="Gomes A.C."/>
            <person name="Makela M.R."/>
            <person name="Stajich J."/>
            <person name="Grigoriev I.V."/>
            <person name="Mortensen U.H."/>
            <person name="De Vries R.P."/>
            <person name="Baker S.E."/>
            <person name="Andersen M.R."/>
        </authorList>
    </citation>
    <scope>NUCLEOTIDE SEQUENCE [LARGE SCALE GENOMIC DNA]</scope>
    <source>
        <strain evidence="1 2">CBS 123904</strain>
    </source>
</reference>
<evidence type="ECO:0000313" key="2">
    <source>
        <dbReference type="Proteomes" id="UP001610446"/>
    </source>
</evidence>
<dbReference type="InterPro" id="IPR023213">
    <property type="entry name" value="CAT-like_dom_sf"/>
</dbReference>
<dbReference type="Proteomes" id="UP001610446">
    <property type="component" value="Unassembled WGS sequence"/>
</dbReference>
<dbReference type="EMBL" id="JBFXLU010000054">
    <property type="protein sequence ID" value="KAL2847782.1"/>
    <property type="molecule type" value="Genomic_DNA"/>
</dbReference>
<protein>
    <recommendedName>
        <fullName evidence="3">Condensation domain-containing protein</fullName>
    </recommendedName>
</protein>
<organism evidence="1 2">
    <name type="scientific">Aspergillus pseudoustus</name>
    <dbReference type="NCBI Taxonomy" id="1810923"/>
    <lineage>
        <taxon>Eukaryota</taxon>
        <taxon>Fungi</taxon>
        <taxon>Dikarya</taxon>
        <taxon>Ascomycota</taxon>
        <taxon>Pezizomycotina</taxon>
        <taxon>Eurotiomycetes</taxon>
        <taxon>Eurotiomycetidae</taxon>
        <taxon>Eurotiales</taxon>
        <taxon>Aspergillaceae</taxon>
        <taxon>Aspergillus</taxon>
        <taxon>Aspergillus subgen. Nidulantes</taxon>
    </lineage>
</organism>
<evidence type="ECO:0008006" key="3">
    <source>
        <dbReference type="Google" id="ProtNLM"/>
    </source>
</evidence>
<sequence>MLILRVTLFTLPAYSGTKSSHGFTDIRRINATFEHRELIGFSQNMVNCWQELIMGLTAHRKKSGAALIPSFLLFKNCHPNEQKLVLRRNHMLGDGNGAVLLLQNLFAEMQRLSLGEEILNDGPWGAEVQSLASGAFDAARVPHSEDSSPTPRLLQPQADSEIFQIPSVNTAHTPGANKTQSLDFSEDQTSEILGHAKTLNVGLTAFLHAALIHAGKKLAPRPGGAIRSTVLILNYRNRCTTNSPPTANSRAAAL</sequence>
<name>A0ABR4K8Z8_9EURO</name>
<dbReference type="PANTHER" id="PTHR42034:SF1">
    <property type="entry name" value="CONDENSATION DOMAIN-CONTAINING PROTEIN"/>
    <property type="match status" value="1"/>
</dbReference>
<accession>A0ABR4K8Z8</accession>
<keyword evidence="2" id="KW-1185">Reference proteome</keyword>
<dbReference type="PANTHER" id="PTHR42034">
    <property type="entry name" value="CHROMOSOME 7, WHOLE GENOME SHOTGUN SEQUENCE-RELATED"/>
    <property type="match status" value="1"/>
</dbReference>
<gene>
    <name evidence="1" type="ORF">BJY01DRAFT_246683</name>
</gene>
<dbReference type="Gene3D" id="3.30.559.10">
    <property type="entry name" value="Chloramphenicol acetyltransferase-like domain"/>
    <property type="match status" value="1"/>
</dbReference>
<comment type="caution">
    <text evidence="1">The sequence shown here is derived from an EMBL/GenBank/DDBJ whole genome shotgun (WGS) entry which is preliminary data.</text>
</comment>
<dbReference type="Gene3D" id="3.30.559.30">
    <property type="entry name" value="Nonribosomal peptide synthetase, condensation domain"/>
    <property type="match status" value="1"/>
</dbReference>
<proteinExistence type="predicted"/>
<evidence type="ECO:0000313" key="1">
    <source>
        <dbReference type="EMBL" id="KAL2847782.1"/>
    </source>
</evidence>